<protein>
    <recommendedName>
        <fullName evidence="1">DUF4143 domain-containing protein</fullName>
    </recommendedName>
</protein>
<dbReference type="PANTHER" id="PTHR33295">
    <property type="entry name" value="ATPASE"/>
    <property type="match status" value="1"/>
</dbReference>
<dbReference type="EMBL" id="CP002987">
    <property type="protein sequence ID" value="AFA48129.1"/>
    <property type="molecule type" value="Genomic_DNA"/>
</dbReference>
<accession>H6LEM6</accession>
<dbReference type="Pfam" id="PF13635">
    <property type="entry name" value="DUF4143"/>
    <property type="match status" value="1"/>
</dbReference>
<evidence type="ECO:0000313" key="3">
    <source>
        <dbReference type="Proteomes" id="UP000007177"/>
    </source>
</evidence>
<dbReference type="STRING" id="931626.Awo_c13450"/>
<dbReference type="HOGENOM" id="CLU_047370_0_0_9"/>
<proteinExistence type="predicted"/>
<dbReference type="PANTHER" id="PTHR33295:SF7">
    <property type="entry name" value="ATPASE"/>
    <property type="match status" value="1"/>
</dbReference>
<organism evidence="2 3">
    <name type="scientific">Acetobacterium woodii (strain ATCC 29683 / DSM 1030 / JCM 2381 / KCTC 1655 / WB1)</name>
    <dbReference type="NCBI Taxonomy" id="931626"/>
    <lineage>
        <taxon>Bacteria</taxon>
        <taxon>Bacillati</taxon>
        <taxon>Bacillota</taxon>
        <taxon>Clostridia</taxon>
        <taxon>Eubacteriales</taxon>
        <taxon>Eubacteriaceae</taxon>
        <taxon>Acetobacterium</taxon>
    </lineage>
</organism>
<dbReference type="KEGG" id="awo:Awo_c13450"/>
<reference evidence="3" key="1">
    <citation type="submission" date="2011-07" db="EMBL/GenBank/DDBJ databases">
        <title>Complete genome sequence of Acetobacterium woodii.</title>
        <authorList>
            <person name="Poehlein A."/>
            <person name="Schmidt S."/>
            <person name="Kaster A.-K."/>
            <person name="Goenrich M."/>
            <person name="Vollmers J."/>
            <person name="Thuermer A."/>
            <person name="Gottschalk G."/>
            <person name="Thauer R.K."/>
            <person name="Daniel R."/>
            <person name="Mueller V."/>
        </authorList>
    </citation>
    <scope>NUCLEOTIDE SEQUENCE [LARGE SCALE GENOMIC DNA]</scope>
    <source>
        <strain evidence="3">ATCC 29683 / DSM 1030 / JCM 2381 / KCTC 1655 / WB1</strain>
    </source>
</reference>
<name>H6LEM6_ACEWD</name>
<dbReference type="AlphaFoldDB" id="H6LEM6"/>
<dbReference type="RefSeq" id="WP_014355732.1">
    <property type="nucleotide sequence ID" value="NC_016894.1"/>
</dbReference>
<dbReference type="Proteomes" id="UP000007177">
    <property type="component" value="Chromosome"/>
</dbReference>
<keyword evidence="3" id="KW-1185">Reference proteome</keyword>
<dbReference type="InterPro" id="IPR025420">
    <property type="entry name" value="DUF4143"/>
</dbReference>
<feature type="domain" description="DUF4143" evidence="1">
    <location>
        <begin position="43"/>
        <end position="203"/>
    </location>
</feature>
<evidence type="ECO:0000313" key="2">
    <source>
        <dbReference type="EMBL" id="AFA48129.1"/>
    </source>
</evidence>
<gene>
    <name evidence="2" type="ordered locus">Awo_c13450</name>
</gene>
<evidence type="ECO:0000259" key="1">
    <source>
        <dbReference type="Pfam" id="PF13635"/>
    </source>
</evidence>
<reference evidence="2 3" key="2">
    <citation type="journal article" date="2012" name="PLoS ONE">
        <title>An ancient pathway combining carbon dioxide fixation with the generation and utilization of a sodium ion gradient for ATP synthesis.</title>
        <authorList>
            <person name="Poehlein A."/>
            <person name="Schmidt S."/>
            <person name="Kaster A.K."/>
            <person name="Goenrich M."/>
            <person name="Vollmers J."/>
            <person name="Thurmer A."/>
            <person name="Bertsch J."/>
            <person name="Schuchmann K."/>
            <person name="Voigt B."/>
            <person name="Hecker M."/>
            <person name="Daniel R."/>
            <person name="Thauer R.K."/>
            <person name="Gottschalk G."/>
            <person name="Muller V."/>
        </authorList>
    </citation>
    <scope>NUCLEOTIDE SEQUENCE [LARGE SCALE GENOMIC DNA]</scope>
    <source>
        <strain evidence="3">ATCC 29683 / DSM 1030 / JCM 2381 / KCTC 1655 / WB1</strain>
    </source>
</reference>
<dbReference type="eggNOG" id="COG1373">
    <property type="taxonomic scope" value="Bacteria"/>
</dbReference>
<sequence length="251" mass="28306">MDLYKTYLVVGGMPRAVTEYIETKDFDFVMVAQKTLNDSYIADMAKYATPHETTKIMAAWTSVPAQLAKENHKFQYKIIKSGARAYDYEIPLDWLKAAGIINKCIRIHEGKMPLSAYADNGSFKLYMADTGLLCSKFDIRANIVLDSPVSFHGFKGALTENYVMQALVTNGFAPYYWSSPGKAELDFVFQDRQGNVIPLEVKSAENVKAKSLKLFMSLYRPPYSIRVSGKNFGFENNIKSIPLYGMFCLTP</sequence>